<comment type="caution">
    <text evidence="2">The sequence shown here is derived from an EMBL/GenBank/DDBJ whole genome shotgun (WGS) entry which is preliminary data.</text>
</comment>
<dbReference type="AlphaFoldDB" id="A0A7I9YSB9"/>
<evidence type="ECO:0000259" key="1">
    <source>
        <dbReference type="Pfam" id="PF12146"/>
    </source>
</evidence>
<dbReference type="PANTHER" id="PTHR11614">
    <property type="entry name" value="PHOSPHOLIPASE-RELATED"/>
    <property type="match status" value="1"/>
</dbReference>
<evidence type="ECO:0000313" key="2">
    <source>
        <dbReference type="EMBL" id="GFG91591.1"/>
    </source>
</evidence>
<dbReference type="Gene3D" id="3.40.50.1820">
    <property type="entry name" value="alpha/beta hydrolase"/>
    <property type="match status" value="1"/>
</dbReference>
<dbReference type="InterPro" id="IPR029058">
    <property type="entry name" value="AB_hydrolase_fold"/>
</dbReference>
<dbReference type="RefSeq" id="WP_163714937.1">
    <property type="nucleotide sequence ID" value="NZ_BLKZ01000001.1"/>
</dbReference>
<accession>A0A7I9YSB9</accession>
<feature type="domain" description="Serine aminopeptidase S33" evidence="1">
    <location>
        <begin position="20"/>
        <end position="129"/>
    </location>
</feature>
<name>A0A7I9YSB9_MYCBU</name>
<dbReference type="EMBL" id="BLKZ01000001">
    <property type="protein sequence ID" value="GFG91591.1"/>
    <property type="molecule type" value="Genomic_DNA"/>
</dbReference>
<dbReference type="Proteomes" id="UP000465360">
    <property type="component" value="Unassembled WGS sequence"/>
</dbReference>
<protein>
    <submittedName>
        <fullName evidence="2">Lysophospholipase</fullName>
    </submittedName>
</protein>
<dbReference type="Pfam" id="PF12146">
    <property type="entry name" value="Hydrolase_4"/>
    <property type="match status" value="2"/>
</dbReference>
<reference evidence="2 3" key="1">
    <citation type="journal article" date="2019" name="Emerg. Microbes Infect.">
        <title>Comprehensive subspecies identification of 175 nontuberculous mycobacteria species based on 7547 genomic profiles.</title>
        <authorList>
            <person name="Matsumoto Y."/>
            <person name="Kinjo T."/>
            <person name="Motooka D."/>
            <person name="Nabeya D."/>
            <person name="Jung N."/>
            <person name="Uechi K."/>
            <person name="Horii T."/>
            <person name="Iida T."/>
            <person name="Fujita J."/>
            <person name="Nakamura S."/>
        </authorList>
    </citation>
    <scope>NUCLEOTIDE SEQUENCE [LARGE SCALE GENOMIC DNA]</scope>
    <source>
        <strain evidence="2 3">JCM 30725</strain>
    </source>
</reference>
<dbReference type="InterPro" id="IPR051044">
    <property type="entry name" value="MAG_DAG_Lipase"/>
</dbReference>
<feature type="domain" description="Serine aminopeptidase S33" evidence="1">
    <location>
        <begin position="143"/>
        <end position="236"/>
    </location>
</feature>
<proteinExistence type="predicted"/>
<dbReference type="SUPFAM" id="SSF53474">
    <property type="entry name" value="alpha/beta-Hydrolases"/>
    <property type="match status" value="1"/>
</dbReference>
<evidence type="ECO:0000313" key="3">
    <source>
        <dbReference type="Proteomes" id="UP000465360"/>
    </source>
</evidence>
<dbReference type="InterPro" id="IPR022742">
    <property type="entry name" value="Hydrolase_4"/>
</dbReference>
<keyword evidence="3" id="KW-1185">Reference proteome</keyword>
<sequence length="256" mass="27665">MPMLEHSRGRAYYRHWPAADPHAAIVFLHGFGEHTGLYHRYAYALNAAGIDLWAVDQFGHGLTNGDRGNFVSIEASSELADIVTELAERQRPGLPLVAQGHSFGSVVTLCRLLDNPGRYRAGVISGAPLAPLTGLSDGDSFDLDPAWLSADPFYLDSLENDPLAFVDANGSVLSHELERAWKRFESDLPGLVVPTLAVHGTADPIAPVGAVREYAQQIECLQLKEFAGGRHDILNEAMHRDVAAAVIEFVDASTAG</sequence>
<gene>
    <name evidence="2" type="ORF">MBOU_36330</name>
</gene>
<organism evidence="2 3">
    <name type="scientific">Mycobacterium bourgelatii</name>
    <dbReference type="NCBI Taxonomy" id="1273442"/>
    <lineage>
        <taxon>Bacteria</taxon>
        <taxon>Bacillati</taxon>
        <taxon>Actinomycetota</taxon>
        <taxon>Actinomycetes</taxon>
        <taxon>Mycobacteriales</taxon>
        <taxon>Mycobacteriaceae</taxon>
        <taxon>Mycobacterium</taxon>
    </lineage>
</organism>